<dbReference type="EMBL" id="LODT01000025">
    <property type="protein sequence ID" value="KYQ93826.1"/>
    <property type="molecule type" value="Genomic_DNA"/>
</dbReference>
<proteinExistence type="predicted"/>
<dbReference type="STRING" id="361077.A0A151ZIP6"/>
<dbReference type="Gene3D" id="1.25.40.10">
    <property type="entry name" value="Tetratricopeptide repeat domain"/>
    <property type="match status" value="3"/>
</dbReference>
<protein>
    <recommendedName>
        <fullName evidence="2">B box-type domain-containing protein</fullName>
    </recommendedName>
</protein>
<gene>
    <name evidence="3" type="ORF">DLAC_05224</name>
</gene>
<name>A0A151ZIP6_TIELA</name>
<keyword evidence="1" id="KW-0862">Zinc</keyword>
<keyword evidence="1" id="KW-0479">Metal-binding</keyword>
<dbReference type="Pfam" id="PF08238">
    <property type="entry name" value="Sel1"/>
    <property type="match status" value="6"/>
</dbReference>
<dbReference type="AlphaFoldDB" id="A0A151ZIP6"/>
<dbReference type="SMART" id="SM00671">
    <property type="entry name" value="SEL1"/>
    <property type="match status" value="7"/>
</dbReference>
<dbReference type="InterPro" id="IPR052945">
    <property type="entry name" value="Mitotic_Regulator"/>
</dbReference>
<evidence type="ECO:0000313" key="4">
    <source>
        <dbReference type="Proteomes" id="UP000076078"/>
    </source>
</evidence>
<feature type="domain" description="B box-type" evidence="2">
    <location>
        <begin position="1"/>
        <end position="42"/>
    </location>
</feature>
<dbReference type="InParanoid" id="A0A151ZIP6"/>
<dbReference type="SUPFAM" id="SSF57845">
    <property type="entry name" value="B-box zinc-binding domain"/>
    <property type="match status" value="1"/>
</dbReference>
<dbReference type="OrthoDB" id="442451at2759"/>
<dbReference type="Proteomes" id="UP000076078">
    <property type="component" value="Unassembled WGS sequence"/>
</dbReference>
<dbReference type="InterPro" id="IPR011990">
    <property type="entry name" value="TPR-like_helical_dom_sf"/>
</dbReference>
<dbReference type="GO" id="GO:0008270">
    <property type="term" value="F:zinc ion binding"/>
    <property type="evidence" value="ECO:0007669"/>
    <property type="project" value="UniProtKB-KW"/>
</dbReference>
<dbReference type="InterPro" id="IPR000315">
    <property type="entry name" value="Znf_B-box"/>
</dbReference>
<evidence type="ECO:0000256" key="1">
    <source>
        <dbReference type="PROSITE-ProRule" id="PRU00024"/>
    </source>
</evidence>
<accession>A0A151ZIP6</accession>
<dbReference type="PANTHER" id="PTHR43628:SF1">
    <property type="entry name" value="CHITIN SYNTHASE REGULATORY FACTOR 2-RELATED"/>
    <property type="match status" value="1"/>
</dbReference>
<sequence length="832" mass="96167">MELICKIHNEFYTIGCLICSEVLCKTCSKYDLKHVDHSKAPFKELKKKMCKMHNKRFKICLECEKFGCPSCFALHGSVHLNHTLGFCPIKCPSGDGEVPSNSPGTLSSTLLVFPEIKKKSPFFEIDEEIDNEVYRFDLGRGFEYMSLKQYSKAEEHFISAAENGSVLACIQLSKMKMGMGEGEFRVETNYNQVYNWALVAADGNYPEGEYILAMQYKNGLDRVIDPHPELACQLFKNSAENEYPDSQFEYALCLLNGLGTDQDISASLFYLEKAAQSNHSEACIALGQYHYLKQNTQAAIMWFWNAIDLENSRAFYYLGCCMEFKKLPNYYDAYNFYFRSAMVLEPLAFLRLGELYRMGKGVDKNYIKSRIFYQKAIQLNVVSAIENIRHIDLLEKLSVFGDQPREPIDINNMELLQKYLDEDELALIALPFPSTNQYTAKVYFNKDFNIVVKTHIPLPYSTWVSVKPTVTKPRNIQPPHISNTINYPLPNPPIIYQFDSFDLPPEKLQTEKDQKNMEDFKIRLQYYRNQTLNRDNVLDSCRSLEDQNHPPAIVLVALCFRNLGYGPQYVKYLLRAAKLNYHKAFFYLSLDHFVKCREEIDDKIENAKLALKWGIKGSELGNIECFYTVGSILAHYLVDEASAVLWYDKYVKSTIKGVEDLRFTYSVMANLYAKIGKYNESLNHLHLACSPITANTPIGVRFSLAYYYYYGLGCEVNYQLALYNAERSAIDKQDPTHSSGMFFIGMMYLRGHGVHKNLRLALHCFKEHMKIRPDDKMVEKFILKLKPCTHPFTRESTILKALREMDRDENKTNYIKIQYRNLFPNTSIFIGK</sequence>
<dbReference type="InterPro" id="IPR006597">
    <property type="entry name" value="Sel1-like"/>
</dbReference>
<dbReference type="PANTHER" id="PTHR43628">
    <property type="entry name" value="ACTIVATOR OF C KINASE PROTEIN 1-RELATED"/>
    <property type="match status" value="1"/>
</dbReference>
<evidence type="ECO:0000259" key="2">
    <source>
        <dbReference type="PROSITE" id="PS50119"/>
    </source>
</evidence>
<dbReference type="PROSITE" id="PS50119">
    <property type="entry name" value="ZF_BBOX"/>
    <property type="match status" value="1"/>
</dbReference>
<dbReference type="SUPFAM" id="SSF81901">
    <property type="entry name" value="HCP-like"/>
    <property type="match status" value="3"/>
</dbReference>
<comment type="caution">
    <text evidence="3">The sequence shown here is derived from an EMBL/GenBank/DDBJ whole genome shotgun (WGS) entry which is preliminary data.</text>
</comment>
<keyword evidence="1" id="KW-0863">Zinc-finger</keyword>
<evidence type="ECO:0000313" key="3">
    <source>
        <dbReference type="EMBL" id="KYQ93826.1"/>
    </source>
</evidence>
<organism evidence="3 4">
    <name type="scientific">Tieghemostelium lacteum</name>
    <name type="common">Slime mold</name>
    <name type="synonym">Dictyostelium lacteum</name>
    <dbReference type="NCBI Taxonomy" id="361077"/>
    <lineage>
        <taxon>Eukaryota</taxon>
        <taxon>Amoebozoa</taxon>
        <taxon>Evosea</taxon>
        <taxon>Eumycetozoa</taxon>
        <taxon>Dictyostelia</taxon>
        <taxon>Dictyosteliales</taxon>
        <taxon>Raperosteliaceae</taxon>
        <taxon>Tieghemostelium</taxon>
    </lineage>
</organism>
<reference evidence="3 4" key="1">
    <citation type="submission" date="2015-12" db="EMBL/GenBank/DDBJ databases">
        <title>Dictyostelia acquired genes for synthesis and detection of signals that induce cell-type specialization by lateral gene transfer from prokaryotes.</title>
        <authorList>
            <person name="Gloeckner G."/>
            <person name="Schaap P."/>
        </authorList>
    </citation>
    <scope>NUCLEOTIDE SEQUENCE [LARGE SCALE GENOMIC DNA]</scope>
    <source>
        <strain evidence="3 4">TK</strain>
    </source>
</reference>
<keyword evidence="4" id="KW-1185">Reference proteome</keyword>